<dbReference type="SUPFAM" id="SSF52096">
    <property type="entry name" value="ClpP/crotonase"/>
    <property type="match status" value="1"/>
</dbReference>
<dbReference type="HAMAP" id="MF_00823">
    <property type="entry name" value="AcetylCoA_CT_alpha"/>
    <property type="match status" value="1"/>
</dbReference>
<comment type="subcellular location">
    <subcellularLocation>
        <location evidence="10">Cytoplasm</location>
    </subcellularLocation>
</comment>
<feature type="region of interest" description="Disordered" evidence="11">
    <location>
        <begin position="1"/>
        <end position="24"/>
    </location>
</feature>
<evidence type="ECO:0000256" key="1">
    <source>
        <dbReference type="ARBA" id="ARBA00004956"/>
    </source>
</evidence>
<accession>I0IBV1</accession>
<keyword evidence="14" id="KW-1185">Reference proteome</keyword>
<dbReference type="eggNOG" id="COG0825">
    <property type="taxonomic scope" value="Bacteria"/>
</dbReference>
<dbReference type="UniPathway" id="UPA00655">
    <property type="reaction ID" value="UER00711"/>
</dbReference>
<evidence type="ECO:0000256" key="5">
    <source>
        <dbReference type="ARBA" id="ARBA00022832"/>
    </source>
</evidence>
<dbReference type="KEGG" id="phm:PSMK_05800"/>
<evidence type="ECO:0000313" key="14">
    <source>
        <dbReference type="Proteomes" id="UP000007881"/>
    </source>
</evidence>
<dbReference type="PRINTS" id="PR01069">
    <property type="entry name" value="ACCCTRFRASEA"/>
</dbReference>
<proteinExistence type="inferred from homology"/>
<dbReference type="InterPro" id="IPR001095">
    <property type="entry name" value="Acetyl_CoA_COase_a_su"/>
</dbReference>
<comment type="subunit">
    <text evidence="10">Acetyl-CoA carboxylase is a heterohexamer composed of biotin carboxyl carrier protein (AccB), biotin carboxylase (AccC) and two subunits each of ACCase subunit alpha (AccA) and ACCase subunit beta (AccD).</text>
</comment>
<evidence type="ECO:0000256" key="9">
    <source>
        <dbReference type="ARBA" id="ARBA00049152"/>
    </source>
</evidence>
<dbReference type="InterPro" id="IPR011763">
    <property type="entry name" value="COA_CT_C"/>
</dbReference>
<name>I0IBV1_PHYMF</name>
<comment type="pathway">
    <text evidence="1 10">Lipid metabolism; malonyl-CoA biosynthesis; malonyl-CoA from acetyl-CoA: step 1/1.</text>
</comment>
<dbReference type="AlphaFoldDB" id="I0IBV1"/>
<evidence type="ECO:0000313" key="13">
    <source>
        <dbReference type="EMBL" id="BAM02739.1"/>
    </source>
</evidence>
<comment type="function">
    <text evidence="10">Component of the acetyl coenzyme A carboxylase (ACC) complex. First, biotin carboxylase catalyzes the carboxylation of biotin on its carrier protein (BCCP) and then the CO(2) group is transferred by the carboxyltransferase to acetyl-CoA to form malonyl-CoA.</text>
</comment>
<evidence type="ECO:0000256" key="7">
    <source>
        <dbReference type="ARBA" id="ARBA00023098"/>
    </source>
</evidence>
<dbReference type="HOGENOM" id="CLU_015486_0_2_0"/>
<dbReference type="NCBIfam" id="NF041504">
    <property type="entry name" value="AccA_sub"/>
    <property type="match status" value="1"/>
</dbReference>
<dbReference type="OrthoDB" id="9808023at2"/>
<keyword evidence="6 10" id="KW-0067">ATP-binding</keyword>
<dbReference type="PATRIC" id="fig|1142394.8.peg.595"/>
<dbReference type="NCBIfam" id="TIGR00513">
    <property type="entry name" value="accA"/>
    <property type="match status" value="1"/>
</dbReference>
<dbReference type="PANTHER" id="PTHR42853:SF3">
    <property type="entry name" value="ACETYL-COENZYME A CARBOXYLASE CARBOXYL TRANSFERASE SUBUNIT ALPHA, CHLOROPLASTIC"/>
    <property type="match status" value="1"/>
</dbReference>
<dbReference type="GO" id="GO:0006633">
    <property type="term" value="P:fatty acid biosynthetic process"/>
    <property type="evidence" value="ECO:0007669"/>
    <property type="project" value="UniProtKB-KW"/>
</dbReference>
<keyword evidence="13" id="KW-0436">Ligase</keyword>
<keyword evidence="2 10" id="KW-0444">Lipid biosynthesis</keyword>
<dbReference type="EC" id="2.1.3.15" evidence="10"/>
<keyword evidence="7 10" id="KW-0443">Lipid metabolism</keyword>
<keyword evidence="4 10" id="KW-0547">Nucleotide-binding</keyword>
<evidence type="ECO:0000256" key="2">
    <source>
        <dbReference type="ARBA" id="ARBA00022516"/>
    </source>
</evidence>
<dbReference type="PROSITE" id="PS50989">
    <property type="entry name" value="COA_CT_CTER"/>
    <property type="match status" value="1"/>
</dbReference>
<evidence type="ECO:0000256" key="3">
    <source>
        <dbReference type="ARBA" id="ARBA00022679"/>
    </source>
</evidence>
<dbReference type="NCBIfam" id="NF004344">
    <property type="entry name" value="PRK05724.1"/>
    <property type="match status" value="1"/>
</dbReference>
<dbReference type="EMBL" id="AP012338">
    <property type="protein sequence ID" value="BAM02739.1"/>
    <property type="molecule type" value="Genomic_DNA"/>
</dbReference>
<dbReference type="PANTHER" id="PTHR42853">
    <property type="entry name" value="ACETYL-COENZYME A CARBOXYLASE CARBOXYL TRANSFERASE SUBUNIT ALPHA"/>
    <property type="match status" value="1"/>
</dbReference>
<dbReference type="STRING" id="1142394.PSMK_05800"/>
<keyword evidence="10" id="KW-0963">Cytoplasm</keyword>
<feature type="domain" description="CoA carboxyltransferase C-terminal" evidence="12">
    <location>
        <begin position="90"/>
        <end position="353"/>
    </location>
</feature>
<dbReference type="GO" id="GO:0003989">
    <property type="term" value="F:acetyl-CoA carboxylase activity"/>
    <property type="evidence" value="ECO:0007669"/>
    <property type="project" value="InterPro"/>
</dbReference>
<reference evidence="13 14" key="1">
    <citation type="submission" date="2012-02" db="EMBL/GenBank/DDBJ databases">
        <title>Complete genome sequence of Phycisphaera mikurensis NBRC 102666.</title>
        <authorList>
            <person name="Ankai A."/>
            <person name="Hosoyama A."/>
            <person name="Terui Y."/>
            <person name="Sekine M."/>
            <person name="Fukai R."/>
            <person name="Kato Y."/>
            <person name="Nakamura S."/>
            <person name="Yamada-Narita S."/>
            <person name="Kawakoshi A."/>
            <person name="Fukunaga Y."/>
            <person name="Yamazaki S."/>
            <person name="Fujita N."/>
        </authorList>
    </citation>
    <scope>NUCLEOTIDE SEQUENCE [LARGE SCALE GENOMIC DNA]</scope>
    <source>
        <strain evidence="14">NBRC 102666 / KCTC 22515 / FYK2301M01</strain>
    </source>
</reference>
<keyword evidence="3 10" id="KW-0808">Transferase</keyword>
<gene>
    <name evidence="10 13" type="primary">accA</name>
    <name evidence="13" type="ordered locus">PSMK_05800</name>
</gene>
<evidence type="ECO:0000256" key="10">
    <source>
        <dbReference type="HAMAP-Rule" id="MF_00823"/>
    </source>
</evidence>
<dbReference type="Gene3D" id="3.90.226.10">
    <property type="entry name" value="2-enoyl-CoA Hydratase, Chain A, domain 1"/>
    <property type="match status" value="1"/>
</dbReference>
<dbReference type="RefSeq" id="WP_014435959.1">
    <property type="nucleotide sequence ID" value="NC_017080.1"/>
</dbReference>
<evidence type="ECO:0000256" key="6">
    <source>
        <dbReference type="ARBA" id="ARBA00022840"/>
    </source>
</evidence>
<dbReference type="GO" id="GO:2001295">
    <property type="term" value="P:malonyl-CoA biosynthetic process"/>
    <property type="evidence" value="ECO:0007669"/>
    <property type="project" value="UniProtKB-UniRule"/>
</dbReference>
<dbReference type="InterPro" id="IPR029045">
    <property type="entry name" value="ClpP/crotonase-like_dom_sf"/>
</dbReference>
<comment type="similarity">
    <text evidence="10">Belongs to the AccA family.</text>
</comment>
<dbReference type="Pfam" id="PF03255">
    <property type="entry name" value="ACCA"/>
    <property type="match status" value="1"/>
</dbReference>
<keyword evidence="5 10" id="KW-0276">Fatty acid metabolism</keyword>
<keyword evidence="8 10" id="KW-0275">Fatty acid biosynthesis</keyword>
<dbReference type="GO" id="GO:0009317">
    <property type="term" value="C:acetyl-CoA carboxylase complex"/>
    <property type="evidence" value="ECO:0007669"/>
    <property type="project" value="InterPro"/>
</dbReference>
<evidence type="ECO:0000256" key="8">
    <source>
        <dbReference type="ARBA" id="ARBA00023160"/>
    </source>
</evidence>
<protein>
    <recommendedName>
        <fullName evidence="10">Acetyl-coenzyme A carboxylase carboxyl transferase subunit alpha</fullName>
        <shortName evidence="10">ACCase subunit alpha</shortName>
        <shortName evidence="10">Acetyl-CoA carboxylase carboxyltransferase subunit alpha</shortName>
        <ecNumber evidence="10">2.1.3.15</ecNumber>
    </recommendedName>
</protein>
<evidence type="ECO:0000256" key="4">
    <source>
        <dbReference type="ARBA" id="ARBA00022741"/>
    </source>
</evidence>
<dbReference type="Proteomes" id="UP000007881">
    <property type="component" value="Chromosome"/>
</dbReference>
<evidence type="ECO:0000256" key="11">
    <source>
        <dbReference type="SAM" id="MobiDB-lite"/>
    </source>
</evidence>
<sequence length="381" mass="41577">MPSPPPTRSDAPAEAAVDSDDAPRRRVLDRTLEELTEEASLGRAVPGDAYEGTHELAFEKPLIALERQIEELEAQADPDRSAVGIDPTLEVGDEIAGLRATHTAMLRKLYGKLDAWKTVQVARHPGRPQSTDYIGAFVRDFTELHGDRHFGDDPAILTGFGRIGGQKVLLVAHQKGKDTKSRMRCHFGCAHPEGYRKALRCMKLAEKFGLPVVTLIDTQGAYPGIGAEERGQAEAIAVNLREMSRLKVPILSIVIGEGGSGGAIGIGVADRLAMLQYSWYSVISPEGCAAILWKEANPTNNAKAAESLRLTAADNLAVGTIDAIIQEPLGGAHRRPKLMAELLEKWIAKELRELKRFKPDNLVNRRYERLRALGRFGTVGS</sequence>
<comment type="catalytic activity">
    <reaction evidence="9 10">
        <text>N(6)-carboxybiotinyl-L-lysyl-[protein] + acetyl-CoA = N(6)-biotinyl-L-lysyl-[protein] + malonyl-CoA</text>
        <dbReference type="Rhea" id="RHEA:54728"/>
        <dbReference type="Rhea" id="RHEA-COMP:10505"/>
        <dbReference type="Rhea" id="RHEA-COMP:10506"/>
        <dbReference type="ChEBI" id="CHEBI:57288"/>
        <dbReference type="ChEBI" id="CHEBI:57384"/>
        <dbReference type="ChEBI" id="CHEBI:83144"/>
        <dbReference type="ChEBI" id="CHEBI:83145"/>
        <dbReference type="EC" id="2.1.3.15"/>
    </reaction>
</comment>
<organism evidence="13 14">
    <name type="scientific">Phycisphaera mikurensis (strain NBRC 102666 / KCTC 22515 / FYK2301M01)</name>
    <dbReference type="NCBI Taxonomy" id="1142394"/>
    <lineage>
        <taxon>Bacteria</taxon>
        <taxon>Pseudomonadati</taxon>
        <taxon>Planctomycetota</taxon>
        <taxon>Phycisphaerae</taxon>
        <taxon>Phycisphaerales</taxon>
        <taxon>Phycisphaeraceae</taxon>
        <taxon>Phycisphaera</taxon>
    </lineage>
</organism>
<dbReference type="GO" id="GO:0016743">
    <property type="term" value="F:carboxyl- or carbamoyltransferase activity"/>
    <property type="evidence" value="ECO:0007669"/>
    <property type="project" value="UniProtKB-UniRule"/>
</dbReference>
<evidence type="ECO:0000259" key="12">
    <source>
        <dbReference type="PROSITE" id="PS50989"/>
    </source>
</evidence>
<dbReference type="GO" id="GO:0005524">
    <property type="term" value="F:ATP binding"/>
    <property type="evidence" value="ECO:0007669"/>
    <property type="project" value="UniProtKB-KW"/>
</dbReference>